<dbReference type="GO" id="GO:0015267">
    <property type="term" value="F:channel activity"/>
    <property type="evidence" value="ECO:0007669"/>
    <property type="project" value="InterPro"/>
</dbReference>
<keyword evidence="4 8" id="KW-1133">Transmembrane helix</keyword>
<feature type="transmembrane region" description="Helical" evidence="8">
    <location>
        <begin position="137"/>
        <end position="159"/>
    </location>
</feature>
<feature type="transmembrane region" description="Helical" evidence="8">
    <location>
        <begin position="168"/>
        <end position="186"/>
    </location>
</feature>
<gene>
    <name evidence="9" type="ORF">ONE63_003810</name>
</gene>
<sequence length="293" mass="30744">MPDVNKVLGHLELRQQNLYRSLAAECLGTLLLNFFGVMSCMKLADAKNDLVLVSLTFGLVVFAVVQVFGHVSGAHVNPAVTAGMLVTGRTPVIRGVLYIIAQCIGAIVGTGLVKAVTPEKFAAVLGNTKLSDKGVTSAQGFGVEFLLGFVLVIVVFAVCDPHRPECKYAAPLAIGLTVALGHLATIDYTGSSMNPARSLGSAVLTNDFEHHWVYWLGPCAGAMAAGLLYTFVFAAPVPTQSQTTYTVVSTSDKEVRSPRPKGPAGWSCPSHVSGHVSGHVCQGTRARPPGTVG</sequence>
<feature type="region of interest" description="Disordered" evidence="7">
    <location>
        <begin position="249"/>
        <end position="268"/>
    </location>
</feature>
<evidence type="ECO:0000313" key="10">
    <source>
        <dbReference type="Proteomes" id="UP001075354"/>
    </source>
</evidence>
<evidence type="ECO:0000256" key="2">
    <source>
        <dbReference type="ARBA" id="ARBA00006175"/>
    </source>
</evidence>
<feature type="transmembrane region" description="Helical" evidence="8">
    <location>
        <begin position="50"/>
        <end position="71"/>
    </location>
</feature>
<evidence type="ECO:0000256" key="6">
    <source>
        <dbReference type="RuleBase" id="RU000477"/>
    </source>
</evidence>
<reference evidence="9" key="1">
    <citation type="submission" date="2022-12" db="EMBL/GenBank/DDBJ databases">
        <title>Chromosome-level genome assembly of the bean flower thrips Megalurothrips usitatus.</title>
        <authorList>
            <person name="Ma L."/>
            <person name="Liu Q."/>
            <person name="Li H."/>
            <person name="Cai W."/>
        </authorList>
    </citation>
    <scope>NUCLEOTIDE SEQUENCE</scope>
    <source>
        <strain evidence="9">Cailab_2022a</strain>
    </source>
</reference>
<comment type="subcellular location">
    <subcellularLocation>
        <location evidence="1">Membrane</location>
        <topology evidence="1">Multi-pass membrane protein</topology>
    </subcellularLocation>
</comment>
<dbReference type="Gene3D" id="1.20.1080.10">
    <property type="entry name" value="Glycerol uptake facilitator protein"/>
    <property type="match status" value="1"/>
</dbReference>
<comment type="caution">
    <text evidence="9">The sequence shown here is derived from an EMBL/GenBank/DDBJ whole genome shotgun (WGS) entry which is preliminary data.</text>
</comment>
<evidence type="ECO:0000256" key="8">
    <source>
        <dbReference type="SAM" id="Phobius"/>
    </source>
</evidence>
<dbReference type="AlphaFoldDB" id="A0AAV7X795"/>
<dbReference type="PANTHER" id="PTHR19139:SF199">
    <property type="entry name" value="MIP17260P"/>
    <property type="match status" value="1"/>
</dbReference>
<accession>A0AAV7X795</accession>
<evidence type="ECO:0008006" key="11">
    <source>
        <dbReference type="Google" id="ProtNLM"/>
    </source>
</evidence>
<protein>
    <recommendedName>
        <fullName evidence="11">Aquaporin AQPAn.G</fullName>
    </recommendedName>
</protein>
<evidence type="ECO:0000256" key="4">
    <source>
        <dbReference type="ARBA" id="ARBA00022989"/>
    </source>
</evidence>
<evidence type="ECO:0000256" key="5">
    <source>
        <dbReference type="ARBA" id="ARBA00023136"/>
    </source>
</evidence>
<organism evidence="9 10">
    <name type="scientific">Megalurothrips usitatus</name>
    <name type="common">bean blossom thrips</name>
    <dbReference type="NCBI Taxonomy" id="439358"/>
    <lineage>
        <taxon>Eukaryota</taxon>
        <taxon>Metazoa</taxon>
        <taxon>Ecdysozoa</taxon>
        <taxon>Arthropoda</taxon>
        <taxon>Hexapoda</taxon>
        <taxon>Insecta</taxon>
        <taxon>Pterygota</taxon>
        <taxon>Neoptera</taxon>
        <taxon>Paraneoptera</taxon>
        <taxon>Thysanoptera</taxon>
        <taxon>Terebrantia</taxon>
        <taxon>Thripoidea</taxon>
        <taxon>Thripidae</taxon>
        <taxon>Megalurothrips</taxon>
    </lineage>
</organism>
<dbReference type="Pfam" id="PF00230">
    <property type="entry name" value="MIP"/>
    <property type="match status" value="1"/>
</dbReference>
<keyword evidence="5 8" id="KW-0472">Membrane</keyword>
<keyword evidence="6" id="KW-0813">Transport</keyword>
<feature type="transmembrane region" description="Helical" evidence="8">
    <location>
        <begin position="21"/>
        <end position="44"/>
    </location>
</feature>
<proteinExistence type="inferred from homology"/>
<comment type="similarity">
    <text evidence="2 6">Belongs to the MIP/aquaporin (TC 1.A.8) family.</text>
</comment>
<evidence type="ECO:0000256" key="7">
    <source>
        <dbReference type="SAM" id="MobiDB-lite"/>
    </source>
</evidence>
<feature type="transmembrane region" description="Helical" evidence="8">
    <location>
        <begin position="92"/>
        <end position="117"/>
    </location>
</feature>
<dbReference type="InterPro" id="IPR034294">
    <property type="entry name" value="Aquaporin_transptr"/>
</dbReference>
<dbReference type="EMBL" id="JAPTSV010000014">
    <property type="protein sequence ID" value="KAJ1520713.1"/>
    <property type="molecule type" value="Genomic_DNA"/>
</dbReference>
<dbReference type="NCBIfam" id="TIGR00861">
    <property type="entry name" value="MIP"/>
    <property type="match status" value="1"/>
</dbReference>
<evidence type="ECO:0000256" key="1">
    <source>
        <dbReference type="ARBA" id="ARBA00004141"/>
    </source>
</evidence>
<keyword evidence="3 6" id="KW-0812">Transmembrane</keyword>
<dbReference type="GO" id="GO:0005886">
    <property type="term" value="C:plasma membrane"/>
    <property type="evidence" value="ECO:0007669"/>
    <property type="project" value="TreeGrafter"/>
</dbReference>
<evidence type="ECO:0000256" key="3">
    <source>
        <dbReference type="ARBA" id="ARBA00022692"/>
    </source>
</evidence>
<keyword evidence="10" id="KW-1185">Reference proteome</keyword>
<dbReference type="InterPro" id="IPR000425">
    <property type="entry name" value="MIP"/>
</dbReference>
<dbReference type="PANTHER" id="PTHR19139">
    <property type="entry name" value="AQUAPORIN TRANSPORTER"/>
    <property type="match status" value="1"/>
</dbReference>
<dbReference type="PRINTS" id="PR00783">
    <property type="entry name" value="MINTRINSICP"/>
</dbReference>
<feature type="transmembrane region" description="Helical" evidence="8">
    <location>
        <begin position="212"/>
        <end position="235"/>
    </location>
</feature>
<dbReference type="FunFam" id="1.20.1080.10:FF:000023">
    <property type="entry name" value="Prip, isoform A"/>
    <property type="match status" value="1"/>
</dbReference>
<name>A0AAV7X795_9NEOP</name>
<dbReference type="InterPro" id="IPR023271">
    <property type="entry name" value="Aquaporin-like"/>
</dbReference>
<dbReference type="SUPFAM" id="SSF81338">
    <property type="entry name" value="Aquaporin-like"/>
    <property type="match status" value="1"/>
</dbReference>
<dbReference type="Proteomes" id="UP001075354">
    <property type="component" value="Chromosome 14"/>
</dbReference>
<evidence type="ECO:0000313" key="9">
    <source>
        <dbReference type="EMBL" id="KAJ1520713.1"/>
    </source>
</evidence>
<dbReference type="CDD" id="cd00333">
    <property type="entry name" value="MIP"/>
    <property type="match status" value="1"/>
</dbReference>